<comment type="caution">
    <text evidence="3">The sequence shown here is derived from an EMBL/GenBank/DDBJ whole genome shotgun (WGS) entry which is preliminary data.</text>
</comment>
<evidence type="ECO:0000256" key="1">
    <source>
        <dbReference type="SAM" id="MobiDB-lite"/>
    </source>
</evidence>
<accession>A0AAD9V829</accession>
<feature type="compositionally biased region" description="Low complexity" evidence="1">
    <location>
        <begin position="82"/>
        <end position="92"/>
    </location>
</feature>
<protein>
    <recommendedName>
        <fullName evidence="2">C2H2-type domain-containing protein</fullName>
    </recommendedName>
</protein>
<feature type="region of interest" description="Disordered" evidence="1">
    <location>
        <begin position="64"/>
        <end position="95"/>
    </location>
</feature>
<feature type="domain" description="C2H2-type" evidence="2">
    <location>
        <begin position="46"/>
        <end position="67"/>
    </location>
</feature>
<reference evidence="3" key="2">
    <citation type="journal article" date="2023" name="Science">
        <title>Genomic signatures of disease resistance in endangered staghorn corals.</title>
        <authorList>
            <person name="Vollmer S.V."/>
            <person name="Selwyn J.D."/>
            <person name="Despard B.A."/>
            <person name="Roesel C.L."/>
        </authorList>
    </citation>
    <scope>NUCLEOTIDE SEQUENCE</scope>
    <source>
        <strain evidence="3">K2</strain>
    </source>
</reference>
<evidence type="ECO:0000313" key="3">
    <source>
        <dbReference type="EMBL" id="KAK2564664.1"/>
    </source>
</evidence>
<keyword evidence="4" id="KW-1185">Reference proteome</keyword>
<gene>
    <name evidence="3" type="ORF">P5673_012145</name>
</gene>
<dbReference type="InterPro" id="IPR013087">
    <property type="entry name" value="Znf_C2H2_type"/>
</dbReference>
<name>A0AAD9V829_ACRCE</name>
<sequence>MADNIEDIFVWGEDFEAILAIFEEDETIDLHFTSATNETQKEEIICKDCGEKYETKGGFERHKLAKHTTYSRSKKKERESSDTTNNSTTTHNLQEREIASLQYVGGYVLHKLYRKHAKANSKESQQAMAV</sequence>
<organism evidence="3 4">
    <name type="scientific">Acropora cervicornis</name>
    <name type="common">Staghorn coral</name>
    <dbReference type="NCBI Taxonomy" id="6130"/>
    <lineage>
        <taxon>Eukaryota</taxon>
        <taxon>Metazoa</taxon>
        <taxon>Cnidaria</taxon>
        <taxon>Anthozoa</taxon>
        <taxon>Hexacorallia</taxon>
        <taxon>Scleractinia</taxon>
        <taxon>Astrocoeniina</taxon>
        <taxon>Acroporidae</taxon>
        <taxon>Acropora</taxon>
    </lineage>
</organism>
<evidence type="ECO:0000259" key="2">
    <source>
        <dbReference type="PROSITE" id="PS00028"/>
    </source>
</evidence>
<reference evidence="3" key="1">
    <citation type="journal article" date="2023" name="G3 (Bethesda)">
        <title>Whole genome assembly and annotation of the endangered Caribbean coral Acropora cervicornis.</title>
        <authorList>
            <person name="Selwyn J.D."/>
            <person name="Vollmer S.V."/>
        </authorList>
    </citation>
    <scope>NUCLEOTIDE SEQUENCE</scope>
    <source>
        <strain evidence="3">K2</strain>
    </source>
</reference>
<dbReference type="PROSITE" id="PS00028">
    <property type="entry name" value="ZINC_FINGER_C2H2_1"/>
    <property type="match status" value="1"/>
</dbReference>
<evidence type="ECO:0000313" key="4">
    <source>
        <dbReference type="Proteomes" id="UP001249851"/>
    </source>
</evidence>
<dbReference type="Proteomes" id="UP001249851">
    <property type="component" value="Unassembled WGS sequence"/>
</dbReference>
<dbReference type="EMBL" id="JARQWQ010000022">
    <property type="protein sequence ID" value="KAK2564664.1"/>
    <property type="molecule type" value="Genomic_DNA"/>
</dbReference>
<proteinExistence type="predicted"/>
<dbReference type="AlphaFoldDB" id="A0AAD9V829"/>